<sequence>MPEPSDLCPVPFLSPVPFSHSLISSAGHFLCFPISQYQRFFPHSRHFGTSGTKVASSWISAYSSDFLRGRPVGCIILNPDYLQVNSGRQAVSLRKGGFVALENPETILKKHCSSITVVVPVLNEEDVIEETVTRSMKTLDGMVESGHIEWGELVIVDDGSTDSTKQILDRLLHIHGHCRDHENSQQSDHQKRSELNQCVMMRVIAHPENMGYGAALKTGFSSSQATHLSFYDADGTYPIENLPQLMAECTAEVDLVVGSRMVSGTTGMPLTRRIGNRFFAWLLSMVGGTPVSDSASGMRVMSRDSYQSLPTLPDGLNFTPAMSARMICSGMRVVETPIPYHERVGDSKLSVIVDGLRFLTSILGIALMYDPMKLFGPAGLLLLAGAFGLGIEPVRVYLATGAVADRFVPALIGVLALASGGINIAAFGVMASFIIERTAGVRARRGILGRAMCRHTVKRLGWASAIVMTAGIAALYRPIHLAATGAPVHWSFWLAGAFLALLGTQLGAFTVLASMLTSVSSDAPVEGSAQETAK</sequence>
<dbReference type="InterPro" id="IPR001173">
    <property type="entry name" value="Glyco_trans_2-like"/>
</dbReference>
<dbReference type="InterPro" id="IPR050256">
    <property type="entry name" value="Glycosyltransferase_2"/>
</dbReference>
<evidence type="ECO:0000259" key="2">
    <source>
        <dbReference type="Pfam" id="PF00535"/>
    </source>
</evidence>
<evidence type="ECO:0000313" key="3">
    <source>
        <dbReference type="EMBL" id="PKK89483.1"/>
    </source>
</evidence>
<feature type="transmembrane region" description="Helical" evidence="1">
    <location>
        <begin position="460"/>
        <end position="479"/>
    </location>
</feature>
<dbReference type="AlphaFoldDB" id="A0A2N1PMB6"/>
<protein>
    <recommendedName>
        <fullName evidence="2">Glycosyltransferase 2-like domain-containing protein</fullName>
    </recommendedName>
</protein>
<proteinExistence type="predicted"/>
<accession>A0A2N1PMB6</accession>
<feature type="domain" description="Glycosyltransferase 2-like" evidence="2">
    <location>
        <begin position="116"/>
        <end position="307"/>
    </location>
</feature>
<organism evidence="3 4">
    <name type="scientific">Candidatus Wallbacteria bacterium HGW-Wallbacteria-1</name>
    <dbReference type="NCBI Taxonomy" id="2013854"/>
    <lineage>
        <taxon>Bacteria</taxon>
        <taxon>Candidatus Walliibacteriota</taxon>
    </lineage>
</organism>
<dbReference type="Proteomes" id="UP000233256">
    <property type="component" value="Unassembled WGS sequence"/>
</dbReference>
<name>A0A2N1PMB6_9BACT</name>
<keyword evidence="1" id="KW-0812">Transmembrane</keyword>
<dbReference type="PANTHER" id="PTHR48090">
    <property type="entry name" value="UNDECAPRENYL-PHOSPHATE 4-DEOXY-4-FORMAMIDO-L-ARABINOSE TRANSFERASE-RELATED"/>
    <property type="match status" value="1"/>
</dbReference>
<dbReference type="PANTHER" id="PTHR48090:SF7">
    <property type="entry name" value="RFBJ PROTEIN"/>
    <property type="match status" value="1"/>
</dbReference>
<keyword evidence="1" id="KW-0472">Membrane</keyword>
<reference evidence="3 4" key="1">
    <citation type="journal article" date="2017" name="ISME J.">
        <title>Potential for microbial H2 and metal transformations associated with novel bacteria and archaea in deep terrestrial subsurface sediments.</title>
        <authorList>
            <person name="Hernsdorf A.W."/>
            <person name="Amano Y."/>
            <person name="Miyakawa K."/>
            <person name="Ise K."/>
            <person name="Suzuki Y."/>
            <person name="Anantharaman K."/>
            <person name="Probst A."/>
            <person name="Burstein D."/>
            <person name="Thomas B.C."/>
            <person name="Banfield J.F."/>
        </authorList>
    </citation>
    <scope>NUCLEOTIDE SEQUENCE [LARGE SCALE GENOMIC DNA]</scope>
    <source>
        <strain evidence="3">HGW-Wallbacteria-1</strain>
    </source>
</reference>
<comment type="caution">
    <text evidence="3">The sequence shown here is derived from an EMBL/GenBank/DDBJ whole genome shotgun (WGS) entry which is preliminary data.</text>
</comment>
<dbReference type="EMBL" id="PGXC01000016">
    <property type="protein sequence ID" value="PKK89483.1"/>
    <property type="molecule type" value="Genomic_DNA"/>
</dbReference>
<feature type="transmembrane region" description="Helical" evidence="1">
    <location>
        <begin position="411"/>
        <end position="435"/>
    </location>
</feature>
<keyword evidence="1" id="KW-1133">Transmembrane helix</keyword>
<feature type="transmembrane region" description="Helical" evidence="1">
    <location>
        <begin position="491"/>
        <end position="512"/>
    </location>
</feature>
<evidence type="ECO:0000313" key="4">
    <source>
        <dbReference type="Proteomes" id="UP000233256"/>
    </source>
</evidence>
<dbReference type="CDD" id="cd04179">
    <property type="entry name" value="DPM_DPG-synthase_like"/>
    <property type="match status" value="1"/>
</dbReference>
<dbReference type="InterPro" id="IPR029044">
    <property type="entry name" value="Nucleotide-diphossugar_trans"/>
</dbReference>
<evidence type="ECO:0000256" key="1">
    <source>
        <dbReference type="SAM" id="Phobius"/>
    </source>
</evidence>
<dbReference type="Pfam" id="PF00535">
    <property type="entry name" value="Glycos_transf_2"/>
    <property type="match status" value="1"/>
</dbReference>
<dbReference type="SUPFAM" id="SSF53448">
    <property type="entry name" value="Nucleotide-diphospho-sugar transferases"/>
    <property type="match status" value="1"/>
</dbReference>
<gene>
    <name evidence="3" type="ORF">CVV64_13790</name>
</gene>
<dbReference type="Gene3D" id="3.90.550.10">
    <property type="entry name" value="Spore Coat Polysaccharide Biosynthesis Protein SpsA, Chain A"/>
    <property type="match status" value="1"/>
</dbReference>